<organism evidence="2 3">
    <name type="scientific">Aspergillus steynii IBT 23096</name>
    <dbReference type="NCBI Taxonomy" id="1392250"/>
    <lineage>
        <taxon>Eukaryota</taxon>
        <taxon>Fungi</taxon>
        <taxon>Dikarya</taxon>
        <taxon>Ascomycota</taxon>
        <taxon>Pezizomycotina</taxon>
        <taxon>Eurotiomycetes</taxon>
        <taxon>Eurotiomycetidae</taxon>
        <taxon>Eurotiales</taxon>
        <taxon>Aspergillaceae</taxon>
        <taxon>Aspergillus</taxon>
        <taxon>Aspergillus subgen. Circumdati</taxon>
    </lineage>
</organism>
<dbReference type="Proteomes" id="UP000234275">
    <property type="component" value="Unassembled WGS sequence"/>
</dbReference>
<dbReference type="GO" id="GO:0000492">
    <property type="term" value="P:box C/D snoRNP assembly"/>
    <property type="evidence" value="ECO:0007669"/>
    <property type="project" value="InterPro"/>
</dbReference>
<dbReference type="GeneID" id="36557934"/>
<evidence type="ECO:0000256" key="1">
    <source>
        <dbReference type="SAM" id="MobiDB-lite"/>
    </source>
</evidence>
<evidence type="ECO:0000313" key="2">
    <source>
        <dbReference type="EMBL" id="PLB43663.1"/>
    </source>
</evidence>
<dbReference type="RefSeq" id="XP_024698965.1">
    <property type="nucleotide sequence ID" value="XM_024850235.1"/>
</dbReference>
<gene>
    <name evidence="2" type="ORF">P170DRAFT_441120</name>
</gene>
<dbReference type="EMBL" id="MSFO01000010">
    <property type="protein sequence ID" value="PLB43663.1"/>
    <property type="molecule type" value="Genomic_DNA"/>
</dbReference>
<evidence type="ECO:0000313" key="3">
    <source>
        <dbReference type="Proteomes" id="UP000234275"/>
    </source>
</evidence>
<dbReference type="InterPro" id="IPR027921">
    <property type="entry name" value="NOPCHAP1"/>
</dbReference>
<feature type="region of interest" description="Disordered" evidence="1">
    <location>
        <begin position="1"/>
        <end position="61"/>
    </location>
</feature>
<sequence>MNLGLGVLEEQHSDDEDKREKSEGPKKDSESRSKESDSNVMDTLMGNDEEPSSKKPTIQEL</sequence>
<keyword evidence="3" id="KW-1185">Reference proteome</keyword>
<accession>A0A2I2FSQ1</accession>
<protein>
    <submittedName>
        <fullName evidence="2">Uncharacterized protein</fullName>
    </submittedName>
</protein>
<reference evidence="2 3" key="1">
    <citation type="submission" date="2016-12" db="EMBL/GenBank/DDBJ databases">
        <title>The genomes of Aspergillus section Nigri reveals drivers in fungal speciation.</title>
        <authorList>
            <consortium name="DOE Joint Genome Institute"/>
            <person name="Vesth T.C."/>
            <person name="Nybo J."/>
            <person name="Theobald S."/>
            <person name="Brandl J."/>
            <person name="Frisvad J.C."/>
            <person name="Nielsen K.F."/>
            <person name="Lyhne E.K."/>
            <person name="Kogle M.E."/>
            <person name="Kuo A."/>
            <person name="Riley R."/>
            <person name="Clum A."/>
            <person name="Nolan M."/>
            <person name="Lipzen A."/>
            <person name="Salamov A."/>
            <person name="Henrissat B."/>
            <person name="Wiebenga A."/>
            <person name="De Vries R.P."/>
            <person name="Grigoriev I.V."/>
            <person name="Mortensen U.H."/>
            <person name="Andersen M.R."/>
            <person name="Baker S.E."/>
        </authorList>
    </citation>
    <scope>NUCLEOTIDE SEQUENCE [LARGE SCALE GENOMIC DNA]</scope>
    <source>
        <strain evidence="2 3">IBT 23096</strain>
    </source>
</reference>
<name>A0A2I2FSQ1_9EURO</name>
<dbReference type="VEuPathDB" id="FungiDB:P170DRAFT_441120"/>
<dbReference type="Pfam" id="PF15370">
    <property type="entry name" value="NOPCHAP1"/>
    <property type="match status" value="1"/>
</dbReference>
<dbReference type="AlphaFoldDB" id="A0A2I2FSQ1"/>
<comment type="caution">
    <text evidence="2">The sequence shown here is derived from an EMBL/GenBank/DDBJ whole genome shotgun (WGS) entry which is preliminary data.</text>
</comment>
<feature type="compositionally biased region" description="Basic and acidic residues" evidence="1">
    <location>
        <begin position="9"/>
        <end position="37"/>
    </location>
</feature>
<proteinExistence type="predicted"/>